<dbReference type="PANTHER" id="PTHR38011">
    <property type="entry name" value="DIHYDROFOLATE REDUCTASE FAMILY PROTEIN (AFU_ORTHOLOGUE AFUA_8G06820)"/>
    <property type="match status" value="1"/>
</dbReference>
<dbReference type="Proteomes" id="UP001549076">
    <property type="component" value="Unassembled WGS sequence"/>
</dbReference>
<keyword evidence="3" id="KW-0560">Oxidoreductase</keyword>
<dbReference type="RefSeq" id="WP_354193283.1">
    <property type="nucleotide sequence ID" value="NZ_JBEPML010000003.1"/>
</dbReference>
<keyword evidence="6" id="KW-1185">Reference proteome</keyword>
<reference evidence="5 6" key="1">
    <citation type="submission" date="2024-06" db="EMBL/GenBank/DDBJ databases">
        <title>Genomic Encyclopedia of Type Strains, Phase IV (KMG-IV): sequencing the most valuable type-strain genomes for metagenomic binning, comparative biology and taxonomic classification.</title>
        <authorList>
            <person name="Goeker M."/>
        </authorList>
    </citation>
    <scope>NUCLEOTIDE SEQUENCE [LARGE SCALE GENOMIC DNA]</scope>
    <source>
        <strain evidence="5 6">DSM 27865</strain>
    </source>
</reference>
<evidence type="ECO:0000256" key="1">
    <source>
        <dbReference type="ARBA" id="ARBA00005104"/>
    </source>
</evidence>
<evidence type="ECO:0000256" key="2">
    <source>
        <dbReference type="ARBA" id="ARBA00022857"/>
    </source>
</evidence>
<comment type="caution">
    <text evidence="5">The sequence shown here is derived from an EMBL/GenBank/DDBJ whole genome shotgun (WGS) entry which is preliminary data.</text>
</comment>
<dbReference type="Pfam" id="PF01872">
    <property type="entry name" value="RibD_C"/>
    <property type="match status" value="1"/>
</dbReference>
<organism evidence="5 6">
    <name type="scientific">Aquamicrobium terrae</name>
    <dbReference type="NCBI Taxonomy" id="1324945"/>
    <lineage>
        <taxon>Bacteria</taxon>
        <taxon>Pseudomonadati</taxon>
        <taxon>Pseudomonadota</taxon>
        <taxon>Alphaproteobacteria</taxon>
        <taxon>Hyphomicrobiales</taxon>
        <taxon>Phyllobacteriaceae</taxon>
        <taxon>Aquamicrobium</taxon>
    </lineage>
</organism>
<dbReference type="Gene3D" id="3.40.430.10">
    <property type="entry name" value="Dihydrofolate Reductase, subunit A"/>
    <property type="match status" value="1"/>
</dbReference>
<gene>
    <name evidence="5" type="ORF">ABID37_001228</name>
</gene>
<evidence type="ECO:0000256" key="3">
    <source>
        <dbReference type="ARBA" id="ARBA00023002"/>
    </source>
</evidence>
<dbReference type="InterPro" id="IPR050765">
    <property type="entry name" value="Riboflavin_Biosynth_HTPR"/>
</dbReference>
<dbReference type="InterPro" id="IPR002734">
    <property type="entry name" value="RibDG_C"/>
</dbReference>
<keyword evidence="2" id="KW-0521">NADP</keyword>
<dbReference type="InterPro" id="IPR024072">
    <property type="entry name" value="DHFR-like_dom_sf"/>
</dbReference>
<evidence type="ECO:0000259" key="4">
    <source>
        <dbReference type="Pfam" id="PF01872"/>
    </source>
</evidence>
<feature type="domain" description="Bacterial bifunctional deaminase-reductase C-terminal" evidence="4">
    <location>
        <begin position="134"/>
        <end position="220"/>
    </location>
</feature>
<name>A0ABV2MW44_9HYPH</name>
<dbReference type="PANTHER" id="PTHR38011:SF7">
    <property type="entry name" value="2,5-DIAMINO-6-RIBOSYLAMINO-4(3H)-PYRIMIDINONE 5'-PHOSPHATE REDUCTASE"/>
    <property type="match status" value="1"/>
</dbReference>
<dbReference type="EMBL" id="JBEPML010000003">
    <property type="protein sequence ID" value="MET3791025.1"/>
    <property type="molecule type" value="Genomic_DNA"/>
</dbReference>
<dbReference type="SUPFAM" id="SSF53597">
    <property type="entry name" value="Dihydrofolate reductase-like"/>
    <property type="match status" value="1"/>
</dbReference>
<sequence>MARPKIIIHMHTSLNGKINGPHLRTEESQASQVEYYNLFLGPDPFYHNHSGWLSGSTTSEVNFTHHKEPDLDPDAKDVPPGDFLAEHDETIHYFAIDRAGKLAWSRNTITYFDTSAHVVEIIPESVSNAYKDFLRRMNVSYIIAGKEELDFAAAVSKIQEIYGKDELLLNGGGGVNWSLLKQGLVDEVSIVMTPVADGSTDSASLFDGNPKYNDNDPVGFELIDTKKLPDGSVWLRYNVK</sequence>
<comment type="pathway">
    <text evidence="1">Cofactor biosynthesis; riboflavin biosynthesis.</text>
</comment>
<proteinExistence type="predicted"/>
<protein>
    <submittedName>
        <fullName evidence="5">Riboflavin biosynthesis pyrimidine reductase</fullName>
    </submittedName>
</protein>
<evidence type="ECO:0000313" key="6">
    <source>
        <dbReference type="Proteomes" id="UP001549076"/>
    </source>
</evidence>
<evidence type="ECO:0000313" key="5">
    <source>
        <dbReference type="EMBL" id="MET3791025.1"/>
    </source>
</evidence>
<accession>A0ABV2MW44</accession>